<name>A0A8S9R5I3_BRACR</name>
<sequence>MTNWSGGRSIVFAWYEGCVRPYSQRHCCRDETRDLIVPLAIWRAGLDLSCSPYDELDLDHPAIWRAGFDRLTRLMAWESWCETKGVDFLDREVANSCHPSEVGRCVQIGLLCVQHQPVDRPSTLELLSMLTKISDLPSPKQPIFVVHARYGESTSKDLISINEMPQSVIQGR</sequence>
<dbReference type="PANTHER" id="PTHR27006">
    <property type="entry name" value="PROMASTIGOTE SURFACE ANTIGEN PROTEIN PSA"/>
    <property type="match status" value="1"/>
</dbReference>
<gene>
    <name evidence="2" type="ORF">F2Q69_00013590</name>
</gene>
<evidence type="ECO:0000313" key="3">
    <source>
        <dbReference type="Proteomes" id="UP000712600"/>
    </source>
</evidence>
<evidence type="ECO:0000259" key="1">
    <source>
        <dbReference type="Pfam" id="PF11883"/>
    </source>
</evidence>
<dbReference type="Pfam" id="PF11883">
    <property type="entry name" value="DUF3403"/>
    <property type="match status" value="1"/>
</dbReference>
<feature type="domain" description="S-locus receptor kinase C-terminal" evidence="1">
    <location>
        <begin position="132"/>
        <end position="172"/>
    </location>
</feature>
<dbReference type="GO" id="GO:0004674">
    <property type="term" value="F:protein serine/threonine kinase activity"/>
    <property type="evidence" value="ECO:0007669"/>
    <property type="project" value="InterPro"/>
</dbReference>
<proteinExistence type="predicted"/>
<accession>A0A8S9R5I3</accession>
<reference evidence="2" key="1">
    <citation type="submission" date="2019-12" db="EMBL/GenBank/DDBJ databases">
        <title>Genome sequencing and annotation of Brassica cretica.</title>
        <authorList>
            <person name="Studholme D.J."/>
            <person name="Sarris P."/>
        </authorList>
    </citation>
    <scope>NUCLEOTIDE SEQUENCE</scope>
    <source>
        <strain evidence="2">PFS-109/04</strain>
        <tissue evidence="2">Leaf</tissue>
    </source>
</reference>
<evidence type="ECO:0000313" key="2">
    <source>
        <dbReference type="EMBL" id="KAF3557465.1"/>
    </source>
</evidence>
<dbReference type="Proteomes" id="UP000712600">
    <property type="component" value="Unassembled WGS sequence"/>
</dbReference>
<protein>
    <recommendedName>
        <fullName evidence="1">S-locus receptor kinase C-terminal domain-containing protein</fullName>
    </recommendedName>
</protein>
<dbReference type="Gene3D" id="1.10.510.10">
    <property type="entry name" value="Transferase(Phosphotransferase) domain 1"/>
    <property type="match status" value="1"/>
</dbReference>
<organism evidence="2 3">
    <name type="scientific">Brassica cretica</name>
    <name type="common">Mustard</name>
    <dbReference type="NCBI Taxonomy" id="69181"/>
    <lineage>
        <taxon>Eukaryota</taxon>
        <taxon>Viridiplantae</taxon>
        <taxon>Streptophyta</taxon>
        <taxon>Embryophyta</taxon>
        <taxon>Tracheophyta</taxon>
        <taxon>Spermatophyta</taxon>
        <taxon>Magnoliopsida</taxon>
        <taxon>eudicotyledons</taxon>
        <taxon>Gunneridae</taxon>
        <taxon>Pentapetalae</taxon>
        <taxon>rosids</taxon>
        <taxon>malvids</taxon>
        <taxon>Brassicales</taxon>
        <taxon>Brassicaceae</taxon>
        <taxon>Brassiceae</taxon>
        <taxon>Brassica</taxon>
    </lineage>
</organism>
<dbReference type="PANTHER" id="PTHR27006:SF586">
    <property type="entry name" value="CYSTEINE-RICH RECEPTOR-LIKE PROTEIN KINASE 10"/>
    <property type="match status" value="1"/>
</dbReference>
<dbReference type="AlphaFoldDB" id="A0A8S9R5I3"/>
<dbReference type="EMBL" id="QGKX02000996">
    <property type="protein sequence ID" value="KAF3557465.1"/>
    <property type="molecule type" value="Genomic_DNA"/>
</dbReference>
<dbReference type="InterPro" id="IPR021820">
    <property type="entry name" value="S-locus_recpt_kinase_C"/>
</dbReference>
<comment type="caution">
    <text evidence="2">The sequence shown here is derived from an EMBL/GenBank/DDBJ whole genome shotgun (WGS) entry which is preliminary data.</text>
</comment>